<feature type="region of interest" description="Disordered" evidence="12">
    <location>
        <begin position="567"/>
        <end position="591"/>
    </location>
</feature>
<dbReference type="Pfam" id="PF22527">
    <property type="entry name" value="DEXQc_Suv3"/>
    <property type="match status" value="1"/>
</dbReference>
<comment type="cofactor">
    <cofactor evidence="2">
        <name>Mg(2+)</name>
        <dbReference type="ChEBI" id="CHEBI:18420"/>
    </cofactor>
</comment>
<evidence type="ECO:0000256" key="12">
    <source>
        <dbReference type="SAM" id="MobiDB-lite"/>
    </source>
</evidence>
<evidence type="ECO:0000259" key="13">
    <source>
        <dbReference type="PROSITE" id="PS51194"/>
    </source>
</evidence>
<feature type="compositionally biased region" description="Basic residues" evidence="12">
    <location>
        <begin position="570"/>
        <end position="591"/>
    </location>
</feature>
<evidence type="ECO:0000313" key="15">
    <source>
        <dbReference type="Proteomes" id="UP000789595"/>
    </source>
</evidence>
<dbReference type="SMART" id="SM00490">
    <property type="entry name" value="HELICc"/>
    <property type="match status" value="1"/>
</dbReference>
<comment type="subcellular location">
    <subcellularLocation>
        <location evidence="3">Mitochondrion</location>
    </subcellularLocation>
</comment>
<dbReference type="OrthoDB" id="6692397at2759"/>
<dbReference type="InterPro" id="IPR044774">
    <property type="entry name" value="Suv3_DEXQc"/>
</dbReference>
<keyword evidence="7" id="KW-0347">Helicase</keyword>
<dbReference type="GO" id="GO:0000965">
    <property type="term" value="P:mitochondrial RNA 3'-end processing"/>
    <property type="evidence" value="ECO:0007669"/>
    <property type="project" value="TreeGrafter"/>
</dbReference>
<evidence type="ECO:0000256" key="3">
    <source>
        <dbReference type="ARBA" id="ARBA00004173"/>
    </source>
</evidence>
<dbReference type="PANTHER" id="PTHR12131">
    <property type="entry name" value="ATP-DEPENDENT RNA AND DNA HELICASE"/>
    <property type="match status" value="1"/>
</dbReference>
<dbReference type="FunFam" id="3.40.50.300:FF:000269">
    <property type="entry name" value="ATP-dependent RNA helicase SUPV3L1, mitochondrial"/>
    <property type="match status" value="1"/>
</dbReference>
<dbReference type="InterPro" id="IPR027417">
    <property type="entry name" value="P-loop_NTPase"/>
</dbReference>
<dbReference type="GO" id="GO:0016787">
    <property type="term" value="F:hydrolase activity"/>
    <property type="evidence" value="ECO:0007669"/>
    <property type="project" value="UniProtKB-KW"/>
</dbReference>
<dbReference type="CDD" id="cd18805">
    <property type="entry name" value="SF2_C_suv3"/>
    <property type="match status" value="1"/>
</dbReference>
<dbReference type="SUPFAM" id="SSF52540">
    <property type="entry name" value="P-loop containing nucleoside triphosphate hydrolases"/>
    <property type="match status" value="1"/>
</dbReference>
<organism evidence="14 15">
    <name type="scientific">Pelagomonas calceolata</name>
    <dbReference type="NCBI Taxonomy" id="35677"/>
    <lineage>
        <taxon>Eukaryota</taxon>
        <taxon>Sar</taxon>
        <taxon>Stramenopiles</taxon>
        <taxon>Ochrophyta</taxon>
        <taxon>Pelagophyceae</taxon>
        <taxon>Pelagomonadales</taxon>
        <taxon>Pelagomonadaceae</taxon>
        <taxon>Pelagomonas</taxon>
    </lineage>
</organism>
<accession>A0A8J2X0H6</accession>
<evidence type="ECO:0000256" key="2">
    <source>
        <dbReference type="ARBA" id="ARBA00001946"/>
    </source>
</evidence>
<dbReference type="PROSITE" id="PS51194">
    <property type="entry name" value="HELICASE_CTER"/>
    <property type="match status" value="1"/>
</dbReference>
<reference evidence="14" key="1">
    <citation type="submission" date="2021-11" db="EMBL/GenBank/DDBJ databases">
        <authorList>
            <consortium name="Genoscope - CEA"/>
            <person name="William W."/>
        </authorList>
    </citation>
    <scope>NUCLEOTIDE SEQUENCE</scope>
</reference>
<dbReference type="CDD" id="cd17913">
    <property type="entry name" value="DEXQc_Suv3"/>
    <property type="match status" value="1"/>
</dbReference>
<sequence>MLLTRALRRVASVRPAALRSASTAAAVQDATAAVVPKPPPDPKTVADMRRPEWWYPKARLSKRTIIYHGGPTNSGKTYHALEALKRAENGVYAGPLRLLALEVHERLNDAGVYCSLFTGQERREVPFATHASSTIEMVSLQERYDVAVIDEIQLIGSSERGHSWTRALLGLDAREIHVCGALDASELVEDLAKKCGDDFVLKTYERLTPLKPLPVLKGWRDVRAGDCVVTFSRDDIHAVKRLIEEAKPGTKCCVVYGTLPPETRAEQARLFNTEGNGYDVLVASDAIGMGLNLNIGRVLFRRVLKYAGNAPSEARLASVAPEYRDDARRLGQLPADRALVKQIAGRAGRMSTAFGEGGGGVAAMDERDAQYVRKALNAKPDKVTKAGLFPPSELLAAFARETKIASKTDITAVVDAFVNVCQIDAARYALAGHVELKKVATQLDVPLPLEDMVTFCAAPCNSSDRLAVAMLTEYARARARGERAGPNVRLPKHKPRTLRDLHDMCGKHNVLDCYLWLAHRFPETFPESDAAMAQKRRCIGLVAAGLASRRLQLPEKKEADAKSVAAKLVAAKKKKPSAKKRGRVVRGKRSK</sequence>
<evidence type="ECO:0000256" key="8">
    <source>
        <dbReference type="ARBA" id="ARBA00022840"/>
    </source>
</evidence>
<dbReference type="Gene3D" id="1.20.58.1080">
    <property type="match status" value="1"/>
</dbReference>
<evidence type="ECO:0000313" key="14">
    <source>
        <dbReference type="EMBL" id="CAH0375039.1"/>
    </source>
</evidence>
<dbReference type="Pfam" id="PF18147">
    <property type="entry name" value="Suv3_C_1"/>
    <property type="match status" value="1"/>
</dbReference>
<dbReference type="EC" id="3.6.4.13" evidence="4"/>
<dbReference type="GO" id="GO:0045025">
    <property type="term" value="C:mitochondrial degradosome"/>
    <property type="evidence" value="ECO:0007669"/>
    <property type="project" value="TreeGrafter"/>
</dbReference>
<comment type="catalytic activity">
    <reaction evidence="11">
        <text>ATP + H2O = ADP + phosphate + H(+)</text>
        <dbReference type="Rhea" id="RHEA:13065"/>
        <dbReference type="ChEBI" id="CHEBI:15377"/>
        <dbReference type="ChEBI" id="CHEBI:15378"/>
        <dbReference type="ChEBI" id="CHEBI:30616"/>
        <dbReference type="ChEBI" id="CHEBI:43474"/>
        <dbReference type="ChEBI" id="CHEBI:456216"/>
        <dbReference type="EC" id="3.6.4.13"/>
    </reaction>
</comment>
<evidence type="ECO:0000256" key="10">
    <source>
        <dbReference type="ARBA" id="ARBA00023128"/>
    </source>
</evidence>
<keyword evidence="8" id="KW-0067">ATP-binding</keyword>
<dbReference type="Gene3D" id="3.40.50.300">
    <property type="entry name" value="P-loop containing nucleotide triphosphate hydrolases"/>
    <property type="match status" value="2"/>
</dbReference>
<dbReference type="Proteomes" id="UP000789595">
    <property type="component" value="Unassembled WGS sequence"/>
</dbReference>
<comment type="caution">
    <text evidence="14">The sequence shown here is derived from an EMBL/GenBank/DDBJ whole genome shotgun (WGS) entry which is preliminary data.</text>
</comment>
<keyword evidence="6" id="KW-0378">Hydrolase</keyword>
<proteinExistence type="predicted"/>
<protein>
    <recommendedName>
        <fullName evidence="4">RNA helicase</fullName>
        <ecNumber evidence="4">3.6.4.13</ecNumber>
    </recommendedName>
</protein>
<evidence type="ECO:0000256" key="9">
    <source>
        <dbReference type="ARBA" id="ARBA00022946"/>
    </source>
</evidence>
<dbReference type="InterPro" id="IPR041082">
    <property type="entry name" value="Suv3_C_1"/>
</dbReference>
<dbReference type="InterPro" id="IPR050699">
    <property type="entry name" value="RNA-DNA_Helicase"/>
</dbReference>
<dbReference type="Gene3D" id="1.20.272.40">
    <property type="match status" value="1"/>
</dbReference>
<dbReference type="GO" id="GO:0003724">
    <property type="term" value="F:RNA helicase activity"/>
    <property type="evidence" value="ECO:0007669"/>
    <property type="project" value="UniProtKB-EC"/>
</dbReference>
<evidence type="ECO:0000256" key="11">
    <source>
        <dbReference type="ARBA" id="ARBA00047984"/>
    </source>
</evidence>
<keyword evidence="9" id="KW-0809">Transit peptide</keyword>
<evidence type="ECO:0000256" key="5">
    <source>
        <dbReference type="ARBA" id="ARBA00022741"/>
    </source>
</evidence>
<dbReference type="InterPro" id="IPR055206">
    <property type="entry name" value="DEXQc_SUV3"/>
</dbReference>
<dbReference type="Pfam" id="PF00271">
    <property type="entry name" value="Helicase_C"/>
    <property type="match status" value="1"/>
</dbReference>
<dbReference type="InterPro" id="IPR022192">
    <property type="entry name" value="SUV3_C"/>
</dbReference>
<evidence type="ECO:0000256" key="6">
    <source>
        <dbReference type="ARBA" id="ARBA00022801"/>
    </source>
</evidence>
<dbReference type="EMBL" id="CAKKNE010000004">
    <property type="protein sequence ID" value="CAH0375039.1"/>
    <property type="molecule type" value="Genomic_DNA"/>
</dbReference>
<gene>
    <name evidence="14" type="ORF">PECAL_4P23580</name>
</gene>
<name>A0A8J2X0H6_9STRA</name>
<dbReference type="InterPro" id="IPR001650">
    <property type="entry name" value="Helicase_C-like"/>
</dbReference>
<keyword evidence="15" id="KW-1185">Reference proteome</keyword>
<evidence type="ECO:0000256" key="7">
    <source>
        <dbReference type="ARBA" id="ARBA00022806"/>
    </source>
</evidence>
<evidence type="ECO:0000256" key="4">
    <source>
        <dbReference type="ARBA" id="ARBA00012552"/>
    </source>
</evidence>
<dbReference type="GO" id="GO:0005524">
    <property type="term" value="F:ATP binding"/>
    <property type="evidence" value="ECO:0007669"/>
    <property type="project" value="UniProtKB-KW"/>
</dbReference>
<keyword evidence="10" id="KW-0496">Mitochondrion</keyword>
<dbReference type="PANTHER" id="PTHR12131:SF1">
    <property type="entry name" value="ATP-DEPENDENT RNA HELICASE SUPV3L1, MITOCHONDRIAL-RELATED"/>
    <property type="match status" value="1"/>
</dbReference>
<keyword evidence="5" id="KW-0547">Nucleotide-binding</keyword>
<feature type="domain" description="Helicase C-terminal" evidence="13">
    <location>
        <begin position="187"/>
        <end position="396"/>
    </location>
</feature>
<comment type="cofactor">
    <cofactor evidence="1">
        <name>Mn(2+)</name>
        <dbReference type="ChEBI" id="CHEBI:29035"/>
    </cofactor>
</comment>
<evidence type="ECO:0000256" key="1">
    <source>
        <dbReference type="ARBA" id="ARBA00001936"/>
    </source>
</evidence>
<dbReference type="AlphaFoldDB" id="A0A8J2X0H6"/>
<dbReference type="Pfam" id="PF12513">
    <property type="entry name" value="SUV3_C"/>
    <property type="match status" value="1"/>
</dbReference>